<keyword evidence="1" id="KW-0812">Transmembrane</keyword>
<proteinExistence type="predicted"/>
<reference evidence="2 3" key="1">
    <citation type="submission" date="2019-01" db="EMBL/GenBank/DDBJ databases">
        <authorList>
            <consortium name="Pathogen Informatics"/>
        </authorList>
    </citation>
    <scope>NUCLEOTIDE SEQUENCE [LARGE SCALE GENOMIC DNA]</scope>
    <source>
        <strain evidence="2 3">NCTC10166</strain>
    </source>
</reference>
<sequence length="157" mass="19029">MFKKSILLKLLTYFFFFLFILATIGIIAESTIVYKNDLIKIELLIFHIFLTFFIWIMIILVVFFKKRAYKKIKLHFIVDPKFHSDFCKKTTNKNNVKIFYFWIAFLTIITAGLIYLWIKLYDDNAFYFSISLLLSHYIFWIFIGFLNFNFCNNIKNN</sequence>
<dbReference type="AlphaFoldDB" id="A0A449A6J8"/>
<accession>A0A449A6J8</accession>
<dbReference type="Proteomes" id="UP000289440">
    <property type="component" value="Chromosome"/>
</dbReference>
<dbReference type="RefSeq" id="WP_165001351.1">
    <property type="nucleotide sequence ID" value="NZ_LR214951.1"/>
</dbReference>
<feature type="transmembrane region" description="Helical" evidence="1">
    <location>
        <begin position="98"/>
        <end position="118"/>
    </location>
</feature>
<keyword evidence="1" id="KW-1133">Transmembrane helix</keyword>
<protein>
    <submittedName>
        <fullName evidence="2">Uncharacterized protein</fullName>
    </submittedName>
</protein>
<feature type="transmembrane region" description="Helical" evidence="1">
    <location>
        <begin position="124"/>
        <end position="148"/>
    </location>
</feature>
<dbReference type="EMBL" id="LR214951">
    <property type="protein sequence ID" value="VEU59783.1"/>
    <property type="molecule type" value="Genomic_DNA"/>
</dbReference>
<keyword evidence="3" id="KW-1185">Reference proteome</keyword>
<evidence type="ECO:0000256" key="1">
    <source>
        <dbReference type="SAM" id="Phobius"/>
    </source>
</evidence>
<gene>
    <name evidence="2" type="ORF">NCTC10166_00768</name>
</gene>
<feature type="transmembrane region" description="Helical" evidence="1">
    <location>
        <begin position="12"/>
        <end position="32"/>
    </location>
</feature>
<dbReference type="KEGG" id="mnu:NCTC10166_00768"/>
<evidence type="ECO:0000313" key="3">
    <source>
        <dbReference type="Proteomes" id="UP000289440"/>
    </source>
</evidence>
<evidence type="ECO:0000313" key="2">
    <source>
        <dbReference type="EMBL" id="VEU59783.1"/>
    </source>
</evidence>
<name>A0A449A6J8_9BACT</name>
<keyword evidence="1" id="KW-0472">Membrane</keyword>
<organism evidence="2 3">
    <name type="scientific">Mesomycoplasma neurolyticum</name>
    <dbReference type="NCBI Taxonomy" id="2120"/>
    <lineage>
        <taxon>Bacteria</taxon>
        <taxon>Bacillati</taxon>
        <taxon>Mycoplasmatota</taxon>
        <taxon>Mycoplasmoidales</taxon>
        <taxon>Metamycoplasmataceae</taxon>
        <taxon>Mesomycoplasma</taxon>
    </lineage>
</organism>
<feature type="transmembrane region" description="Helical" evidence="1">
    <location>
        <begin position="44"/>
        <end position="64"/>
    </location>
</feature>